<keyword evidence="2" id="KW-0472">Membrane</keyword>
<reference evidence="4" key="3">
    <citation type="submission" date="2025-09" db="UniProtKB">
        <authorList>
            <consortium name="Ensembl"/>
        </authorList>
    </citation>
    <scope>IDENTIFICATION</scope>
</reference>
<feature type="chain" id="PRO_5034829225" evidence="3">
    <location>
        <begin position="21"/>
        <end position="556"/>
    </location>
</feature>
<dbReference type="Ensembl" id="ENSGWIT00000034291.1">
    <property type="protein sequence ID" value="ENSGWIP00000031488.1"/>
    <property type="gene ID" value="ENSGWIG00000016276.1"/>
</dbReference>
<dbReference type="RefSeq" id="XP_028317523.1">
    <property type="nucleotide sequence ID" value="XM_028461722.1"/>
</dbReference>
<feature type="compositionally biased region" description="Polar residues" evidence="1">
    <location>
        <begin position="488"/>
        <end position="532"/>
    </location>
</feature>
<evidence type="ECO:0000313" key="4">
    <source>
        <dbReference type="Ensembl" id="ENSGWIP00000031488.1"/>
    </source>
</evidence>
<evidence type="ECO:0000256" key="2">
    <source>
        <dbReference type="SAM" id="Phobius"/>
    </source>
</evidence>
<gene>
    <name evidence="4" type="primary">LOC114472464</name>
</gene>
<proteinExistence type="predicted"/>
<feature type="transmembrane region" description="Helical" evidence="2">
    <location>
        <begin position="295"/>
        <end position="313"/>
    </location>
</feature>
<keyword evidence="3" id="KW-0732">Signal</keyword>
<keyword evidence="2" id="KW-1133">Transmembrane helix</keyword>
<dbReference type="AlphaFoldDB" id="A0A8C5N5Z7"/>
<dbReference type="Proteomes" id="UP000694680">
    <property type="component" value="Chromosome 11"/>
</dbReference>
<protein>
    <submittedName>
        <fullName evidence="4">Uncharacterized LOC114472464</fullName>
    </submittedName>
</protein>
<dbReference type="OrthoDB" id="8817156at2759"/>
<reference evidence="4" key="2">
    <citation type="submission" date="2025-08" db="UniProtKB">
        <authorList>
            <consortium name="Ensembl"/>
        </authorList>
    </citation>
    <scope>IDENTIFICATION</scope>
</reference>
<evidence type="ECO:0000256" key="3">
    <source>
        <dbReference type="SAM" id="SignalP"/>
    </source>
</evidence>
<accession>A0A8C5N5Z7</accession>
<feature type="transmembrane region" description="Helical" evidence="2">
    <location>
        <begin position="325"/>
        <end position="349"/>
    </location>
</feature>
<keyword evidence="2" id="KW-0812">Transmembrane</keyword>
<organism evidence="4 5">
    <name type="scientific">Gouania willdenowi</name>
    <name type="common">Blunt-snouted clingfish</name>
    <name type="synonym">Lepadogaster willdenowi</name>
    <dbReference type="NCBI Taxonomy" id="441366"/>
    <lineage>
        <taxon>Eukaryota</taxon>
        <taxon>Metazoa</taxon>
        <taxon>Chordata</taxon>
        <taxon>Craniata</taxon>
        <taxon>Vertebrata</taxon>
        <taxon>Euteleostomi</taxon>
        <taxon>Actinopterygii</taxon>
        <taxon>Neopterygii</taxon>
        <taxon>Teleostei</taxon>
        <taxon>Neoteleostei</taxon>
        <taxon>Acanthomorphata</taxon>
        <taxon>Ovalentaria</taxon>
        <taxon>Blenniimorphae</taxon>
        <taxon>Blenniiformes</taxon>
        <taxon>Gobiesocoidei</taxon>
        <taxon>Gobiesocidae</taxon>
        <taxon>Gobiesocinae</taxon>
        <taxon>Gouania</taxon>
    </lineage>
</organism>
<evidence type="ECO:0000256" key="1">
    <source>
        <dbReference type="SAM" id="MobiDB-lite"/>
    </source>
</evidence>
<keyword evidence="5" id="KW-1185">Reference proteome</keyword>
<dbReference type="GeneID" id="114472464"/>
<evidence type="ECO:0000313" key="5">
    <source>
        <dbReference type="Proteomes" id="UP000694680"/>
    </source>
</evidence>
<sequence>MMKVISAAVLGVLFCTVTSASSKAVKQENRTAFFGEDIHIVVPRGNLGEVVFKARSNDSSTEEFLMKAGKVVNSQAYLNSLGHLVLEDVQENNEGLYVIRNANTSAVVKHLNLIVRDCAVEQVVKYGETYYIHLTHVNSPIALEFRPSMLQFNRTVVQHTTEPPLVLLYNKTSVLDDYVGRLSVSEKRVALHSVRMTDEGSYTVLDRDGKIKMRNCLNVREHQTFVHLPHGHDLRMKLYLHHSNLNIVYRSKLDNVDRGVVEQGVPVEPLDPLLEGRLTVEGSELHMKKFTVSDAGVFVVTDLAGFVVAHVYVRMEPYKLPALTVAILALLSLIAFMLLLCLLSCFYKVHKRNEKNRKLILLAQQSGKGDGEAFRQVVHEAYSRFTEESLTQSVCDKPSESTEVTIKGLEVSKPGRYHALNSDNFLEMSDSGVEFSSSGHPLDSDTDAGMTYASHKPLLNAVSPTAVTAGGHSNSLEATMFPDGDLSASRTPDSIMSASPASHPRSTTAATPNGSLQGAASPGTASRGTIESDSAKVNGMAENGEVAPKAESAPST</sequence>
<reference evidence="4" key="1">
    <citation type="submission" date="2020-06" db="EMBL/GenBank/DDBJ databases">
        <authorList>
            <consortium name="Wellcome Sanger Institute Data Sharing"/>
        </authorList>
    </citation>
    <scope>NUCLEOTIDE SEQUENCE [LARGE SCALE GENOMIC DNA]</scope>
</reference>
<feature type="signal peptide" evidence="3">
    <location>
        <begin position="1"/>
        <end position="20"/>
    </location>
</feature>
<feature type="region of interest" description="Disordered" evidence="1">
    <location>
        <begin position="473"/>
        <end position="556"/>
    </location>
</feature>
<name>A0A8C5N5Z7_GOUWI</name>